<proteinExistence type="predicted"/>
<evidence type="ECO:0000313" key="2">
    <source>
        <dbReference type="EMBL" id="KAA8529988.1"/>
    </source>
</evidence>
<reference evidence="2 3" key="1">
    <citation type="submission" date="2019-09" db="EMBL/GenBank/DDBJ databases">
        <title>A chromosome-level genome assembly of the Chinese tupelo Nyssa sinensis.</title>
        <authorList>
            <person name="Yang X."/>
            <person name="Kang M."/>
            <person name="Yang Y."/>
            <person name="Xiong H."/>
            <person name="Wang M."/>
            <person name="Zhang Z."/>
            <person name="Wang Z."/>
            <person name="Wu H."/>
            <person name="Ma T."/>
            <person name="Liu J."/>
            <person name="Xi Z."/>
        </authorList>
    </citation>
    <scope>NUCLEOTIDE SEQUENCE [LARGE SCALE GENOMIC DNA]</scope>
    <source>
        <strain evidence="2">J267</strain>
        <tissue evidence="2">Leaf</tissue>
    </source>
</reference>
<dbReference type="EMBL" id="CM018044">
    <property type="protein sequence ID" value="KAA8529988.1"/>
    <property type="molecule type" value="Genomic_DNA"/>
</dbReference>
<dbReference type="Proteomes" id="UP000325577">
    <property type="component" value="Linkage Group LG20"/>
</dbReference>
<accession>A0A5J5AIK9</accession>
<sequence>MGKITSGRFRNLKKEKQNNDPPAWRSRACSGCCNGQPPATLFTKLWIPRSSGSTDLLAARTSIEEALEVLLIVLLEEKWSIFAVDRM</sequence>
<organism evidence="2 3">
    <name type="scientific">Nyssa sinensis</name>
    <dbReference type="NCBI Taxonomy" id="561372"/>
    <lineage>
        <taxon>Eukaryota</taxon>
        <taxon>Viridiplantae</taxon>
        <taxon>Streptophyta</taxon>
        <taxon>Embryophyta</taxon>
        <taxon>Tracheophyta</taxon>
        <taxon>Spermatophyta</taxon>
        <taxon>Magnoliopsida</taxon>
        <taxon>eudicotyledons</taxon>
        <taxon>Gunneridae</taxon>
        <taxon>Pentapetalae</taxon>
        <taxon>asterids</taxon>
        <taxon>Cornales</taxon>
        <taxon>Nyssaceae</taxon>
        <taxon>Nyssa</taxon>
    </lineage>
</organism>
<dbReference type="AlphaFoldDB" id="A0A5J5AIK9"/>
<evidence type="ECO:0000256" key="1">
    <source>
        <dbReference type="SAM" id="MobiDB-lite"/>
    </source>
</evidence>
<feature type="region of interest" description="Disordered" evidence="1">
    <location>
        <begin position="1"/>
        <end position="25"/>
    </location>
</feature>
<evidence type="ECO:0000313" key="3">
    <source>
        <dbReference type="Proteomes" id="UP000325577"/>
    </source>
</evidence>
<name>A0A5J5AIK9_9ASTE</name>
<keyword evidence="3" id="KW-1185">Reference proteome</keyword>
<protein>
    <submittedName>
        <fullName evidence="2">Uncharacterized protein</fullName>
    </submittedName>
</protein>
<gene>
    <name evidence="2" type="ORF">F0562_034408</name>
</gene>